<name>A0A7M2T2T3_STRCW</name>
<reference evidence="1 2" key="1">
    <citation type="submission" date="2020-10" db="EMBL/GenBank/DDBJ databases">
        <title>Streptomyces chromofuscus complate genome analysis.</title>
        <authorList>
            <person name="Anwar N."/>
        </authorList>
    </citation>
    <scope>NUCLEOTIDE SEQUENCE [LARGE SCALE GENOMIC DNA]</scope>
    <source>
        <strain evidence="1 2">DSM 40273</strain>
    </source>
</reference>
<protein>
    <submittedName>
        <fullName evidence="1">Uncharacterized protein</fullName>
    </submittedName>
</protein>
<dbReference type="Proteomes" id="UP000594008">
    <property type="component" value="Chromosome"/>
</dbReference>
<keyword evidence="2" id="KW-1185">Reference proteome</keyword>
<dbReference type="AlphaFoldDB" id="A0A7M2T2T3"/>
<dbReference type="RefSeq" id="WP_189696579.1">
    <property type="nucleotide sequence ID" value="NZ_BMTA01000002.1"/>
</dbReference>
<accession>A0A7M2T2T3</accession>
<proteinExistence type="predicted"/>
<organism evidence="1 2">
    <name type="scientific">Streptomyces chromofuscus</name>
    <dbReference type="NCBI Taxonomy" id="42881"/>
    <lineage>
        <taxon>Bacteria</taxon>
        <taxon>Bacillati</taxon>
        <taxon>Actinomycetota</taxon>
        <taxon>Actinomycetes</taxon>
        <taxon>Kitasatosporales</taxon>
        <taxon>Streptomycetaceae</taxon>
        <taxon>Streptomyces</taxon>
    </lineage>
</organism>
<evidence type="ECO:0000313" key="2">
    <source>
        <dbReference type="Proteomes" id="UP000594008"/>
    </source>
</evidence>
<dbReference type="KEGG" id="schf:IPT68_24845"/>
<dbReference type="EMBL" id="CP063374">
    <property type="protein sequence ID" value="QOV42990.1"/>
    <property type="molecule type" value="Genomic_DNA"/>
</dbReference>
<sequence length="118" mass="13153">MPALTPDDVHTATETLSRLTEYLRDTPDPGEALALVEPLLDEYAGIPIQLGDTLRALARTVLDHPDTPRTPDLHVLVAKLRTAAWEQTDQHTLHYALDNLRALLTSASPNTPEYCWCR</sequence>
<gene>
    <name evidence="1" type="ORF">IPT68_24845</name>
</gene>
<evidence type="ECO:0000313" key="1">
    <source>
        <dbReference type="EMBL" id="QOV42990.1"/>
    </source>
</evidence>